<dbReference type="Pfam" id="PF00297">
    <property type="entry name" value="Ribosomal_L3"/>
    <property type="match status" value="1"/>
</dbReference>
<evidence type="ECO:0000256" key="7">
    <source>
        <dbReference type="ARBA" id="ARBA00035209"/>
    </source>
</evidence>
<accession>A0A8X6LR07</accession>
<dbReference type="SUPFAM" id="SSF50447">
    <property type="entry name" value="Translation proteins"/>
    <property type="match status" value="1"/>
</dbReference>
<evidence type="ECO:0000256" key="6">
    <source>
        <dbReference type="ARBA" id="ARBA00023274"/>
    </source>
</evidence>
<dbReference type="Pfam" id="PF00573">
    <property type="entry name" value="Ribosomal_L4"/>
    <property type="match status" value="1"/>
</dbReference>
<organism evidence="11 12">
    <name type="scientific">Trichonephila clavata</name>
    <name type="common">Joro spider</name>
    <name type="synonym">Nephila clavata</name>
    <dbReference type="NCBI Taxonomy" id="2740835"/>
    <lineage>
        <taxon>Eukaryota</taxon>
        <taxon>Metazoa</taxon>
        <taxon>Ecdysozoa</taxon>
        <taxon>Arthropoda</taxon>
        <taxon>Chelicerata</taxon>
        <taxon>Arachnida</taxon>
        <taxon>Araneae</taxon>
        <taxon>Araneomorphae</taxon>
        <taxon>Entelegynae</taxon>
        <taxon>Araneoidea</taxon>
        <taxon>Nephilidae</taxon>
        <taxon>Trichonephila</taxon>
    </lineage>
</organism>
<dbReference type="Proteomes" id="UP000887116">
    <property type="component" value="Unassembled WGS sequence"/>
</dbReference>
<dbReference type="Gene3D" id="3.40.1370.10">
    <property type="match status" value="1"/>
</dbReference>
<comment type="similarity">
    <text evidence="1">Belongs to the universal ribosomal protein uL3 family.</text>
</comment>
<dbReference type="GO" id="GO:0019843">
    <property type="term" value="F:rRNA binding"/>
    <property type="evidence" value="ECO:0007669"/>
    <property type="project" value="UniProtKB-KW"/>
</dbReference>
<evidence type="ECO:0000313" key="12">
    <source>
        <dbReference type="Proteomes" id="UP000887116"/>
    </source>
</evidence>
<reference evidence="11" key="1">
    <citation type="submission" date="2020-07" db="EMBL/GenBank/DDBJ databases">
        <title>Multicomponent nature underlies the extraordinary mechanical properties of spider dragline silk.</title>
        <authorList>
            <person name="Kono N."/>
            <person name="Nakamura H."/>
            <person name="Mori M."/>
            <person name="Yoshida Y."/>
            <person name="Ohtoshi R."/>
            <person name="Malay A.D."/>
            <person name="Moran D.A.P."/>
            <person name="Tomita M."/>
            <person name="Numata K."/>
            <person name="Arakawa K."/>
        </authorList>
    </citation>
    <scope>NUCLEOTIDE SEQUENCE</scope>
</reference>
<name>A0A8X6LR07_TRICU</name>
<evidence type="ECO:0000256" key="4">
    <source>
        <dbReference type="ARBA" id="ARBA00022884"/>
    </source>
</evidence>
<evidence type="ECO:0000256" key="5">
    <source>
        <dbReference type="ARBA" id="ARBA00022980"/>
    </source>
</evidence>
<dbReference type="InterPro" id="IPR002136">
    <property type="entry name" value="Ribosomal_uL4"/>
</dbReference>
<dbReference type="OrthoDB" id="6411457at2759"/>
<dbReference type="GO" id="GO:1990904">
    <property type="term" value="C:ribonucleoprotein complex"/>
    <property type="evidence" value="ECO:0007669"/>
    <property type="project" value="UniProtKB-KW"/>
</dbReference>
<dbReference type="FunFam" id="2.40.30.10:FF:000004">
    <property type="entry name" value="50S ribosomal protein L3"/>
    <property type="match status" value="1"/>
</dbReference>
<keyword evidence="12" id="KW-1185">Reference proteome</keyword>
<comment type="caution">
    <text evidence="11">The sequence shown here is derived from an EMBL/GenBank/DDBJ whole genome shotgun (WGS) entry which is preliminary data.</text>
</comment>
<proteinExistence type="inferred from homology"/>
<dbReference type="PANTHER" id="PTHR11229">
    <property type="entry name" value="50S RIBOSOMAL PROTEIN L3"/>
    <property type="match status" value="1"/>
</dbReference>
<dbReference type="GO" id="GO:0006412">
    <property type="term" value="P:translation"/>
    <property type="evidence" value="ECO:0007669"/>
    <property type="project" value="InterPro"/>
</dbReference>
<evidence type="ECO:0000256" key="10">
    <source>
        <dbReference type="SAM" id="MobiDB-lite"/>
    </source>
</evidence>
<evidence type="ECO:0000256" key="3">
    <source>
        <dbReference type="ARBA" id="ARBA00022730"/>
    </source>
</evidence>
<evidence type="ECO:0000313" key="11">
    <source>
        <dbReference type="EMBL" id="GFR17457.1"/>
    </source>
</evidence>
<dbReference type="AlphaFoldDB" id="A0A8X6LR07"/>
<evidence type="ECO:0000256" key="2">
    <source>
        <dbReference type="ARBA" id="ARBA00010528"/>
    </source>
</evidence>
<sequence>MKRINSLRRIGLLMTNIGHTAIYSDNSRMAVTLLHLSETHIVDIKGQDKCGYNSVILGTGDFKNIAKPQLEYLKKKGKGFVGVMKRHNFSGLRASHGVSIAHRSQGSTGQCQDPGRVFKGKKMAGHLGNNRITVQNMKILSIDHENSVIAVKGNNVPGFKNSYVFVRDAVKKSLHKDVPFPVGTAQLNPLIFSAKQKLSILHDIVRWQLAKRRAGTHKTKGISDVSGTTAKPYGQKRNR</sequence>
<keyword evidence="6" id="KW-0687">Ribonucleoprotein</keyword>
<dbReference type="InterPro" id="IPR000597">
    <property type="entry name" value="Ribosomal_uL3"/>
</dbReference>
<dbReference type="PANTHER" id="PTHR11229:SF16">
    <property type="entry name" value="LARGE RIBOSOMAL SUBUNIT PROTEIN UL3C"/>
    <property type="match status" value="1"/>
</dbReference>
<dbReference type="GO" id="GO:0003735">
    <property type="term" value="F:structural constituent of ribosome"/>
    <property type="evidence" value="ECO:0007669"/>
    <property type="project" value="InterPro"/>
</dbReference>
<dbReference type="GO" id="GO:0005840">
    <property type="term" value="C:ribosome"/>
    <property type="evidence" value="ECO:0007669"/>
    <property type="project" value="UniProtKB-KW"/>
</dbReference>
<dbReference type="InterPro" id="IPR019927">
    <property type="entry name" value="Ribosomal_uL3_bac/org-type"/>
</dbReference>
<evidence type="ECO:0000256" key="9">
    <source>
        <dbReference type="ARBA" id="ARBA00035396"/>
    </source>
</evidence>
<dbReference type="InterPro" id="IPR023574">
    <property type="entry name" value="Ribosomal_uL4_dom_sf"/>
</dbReference>
<protein>
    <recommendedName>
        <fullName evidence="8">Large ribosomal subunit protein uL3c</fullName>
    </recommendedName>
    <alternativeName>
        <fullName evidence="9">39S ribosomal protein L3, mitochondrial</fullName>
    </alternativeName>
    <alternativeName>
        <fullName evidence="7">Large ribosomal subunit protein uL3m</fullName>
    </alternativeName>
</protein>
<keyword evidence="3" id="KW-0699">rRNA-binding</keyword>
<keyword evidence="4" id="KW-0694">RNA-binding</keyword>
<dbReference type="SUPFAM" id="SSF52166">
    <property type="entry name" value="Ribosomal protein L4"/>
    <property type="match status" value="1"/>
</dbReference>
<keyword evidence="5 11" id="KW-0689">Ribosomal protein</keyword>
<evidence type="ECO:0000256" key="8">
    <source>
        <dbReference type="ARBA" id="ARBA00035213"/>
    </source>
</evidence>
<gene>
    <name evidence="11" type="primary">rplC</name>
    <name evidence="11" type="ORF">TNCT_286061</name>
</gene>
<evidence type="ECO:0000256" key="1">
    <source>
        <dbReference type="ARBA" id="ARBA00006540"/>
    </source>
</evidence>
<comment type="similarity">
    <text evidence="2">Belongs to the universal ribosomal protein uL4 family.</text>
</comment>
<feature type="region of interest" description="Disordered" evidence="10">
    <location>
        <begin position="216"/>
        <end position="239"/>
    </location>
</feature>
<dbReference type="Gene3D" id="2.40.30.10">
    <property type="entry name" value="Translation factors"/>
    <property type="match status" value="1"/>
</dbReference>
<dbReference type="InterPro" id="IPR009000">
    <property type="entry name" value="Transl_B-barrel_sf"/>
</dbReference>
<dbReference type="EMBL" id="BMAO01007641">
    <property type="protein sequence ID" value="GFR17457.1"/>
    <property type="molecule type" value="Genomic_DNA"/>
</dbReference>